<evidence type="ECO:0000313" key="7">
    <source>
        <dbReference type="EMBL" id="AIT70658.1"/>
    </source>
</evidence>
<comment type="subcellular location">
    <subcellularLocation>
        <location evidence="2">Host endosome</location>
    </subcellularLocation>
    <subcellularLocation>
        <location evidence="1">Virion membrane</location>
    </subcellularLocation>
</comment>
<organism evidence="7 8">
    <name type="scientific">Cotia virus</name>
    <dbReference type="NCBI Taxonomy" id="39444"/>
    <lineage>
        <taxon>Viruses</taxon>
        <taxon>Varidnaviria</taxon>
        <taxon>Bamfordvirae</taxon>
        <taxon>Nucleocytoviricota</taxon>
        <taxon>Pokkesviricetes</taxon>
        <taxon>Chitovirales</taxon>
        <taxon>Poxviridae</taxon>
        <taxon>Chordopoxvirinae</taxon>
        <taxon>Oryzopoxvirus</taxon>
        <taxon>Oryzopoxvirus cotia</taxon>
    </lineage>
</organism>
<keyword evidence="3" id="KW-0946">Virion</keyword>
<gene>
    <name evidence="7" type="primary">43</name>
</gene>
<evidence type="ECO:0000256" key="5">
    <source>
        <dbReference type="ARBA" id="ARBA00023046"/>
    </source>
</evidence>
<keyword evidence="5" id="KW-1039">Host endosome</keyword>
<proteinExistence type="predicted"/>
<evidence type="ECO:0000256" key="2">
    <source>
        <dbReference type="ARBA" id="ARBA00004311"/>
    </source>
</evidence>
<evidence type="ECO:0000256" key="1">
    <source>
        <dbReference type="ARBA" id="ARBA00004182"/>
    </source>
</evidence>
<dbReference type="GO" id="GO:0016032">
    <property type="term" value="P:viral process"/>
    <property type="evidence" value="ECO:0007669"/>
    <property type="project" value="InterPro"/>
</dbReference>
<sequence>MINIIKSFKNTNMEELPDNIIDILKEYKNSIVLTRTNYGKGIIIYKNNLKNVESLINIDDLDILGITKYVSPTNQLYYKNNLFIDEKETDEYYSPKTSISPLVDILKKVSFVNSEINAVIDKITFTGNVSLYNINKWLCESGLEKYRFVNYKRCDDNDSYIKIDEMSIMYIGKHYIWVKNKNYNRPEMDILPYNIDFLTCKSVWYKFIPTVVKLISTFVITIHSILTDNGPIIYMITTRPGKTFVNFNPTLLILEFIQWIREIMSNIHTIRIVSFFGSLLDFPLLKAIWPKNSGWIFIDDIYIISDDGLKIILCDMSNFSNGMDLMEYCNYWNNNTDISYPNDFITIQEAKNKIKTLEKMSKNAISVLYTAIMNNILFISKIFRPWDCISFTSLEDILITKTIYNISSRMNISIYNPATFDLKNFIYSSIQNKNIKTIDCENKYKFNVYKIKSLLNIIVSGKYPIGLPTLVNPKDISSDSIYLALCKVTIRRSDLKIPLFYLEDISSKSFYTVLTSVDIKLAIEIGGYKIKEIFILKWDKYVNIEKELISNIIKLRNVNIDKLANEICLFTFKNIEHISSNVLLFTAFLTSYCRSKIHSLICKIDNHYIGSNVIKYNHIEIFTNKQIYNNEFLIETIYKNGEG</sequence>
<dbReference type="InterPro" id="IPR005005">
    <property type="entry name" value="Poxvirus_F12L"/>
</dbReference>
<accession>A0A097IVP1</accession>
<protein>
    <submittedName>
        <fullName evidence="7">WV associated protein</fullName>
    </submittedName>
</protein>
<evidence type="ECO:0000256" key="3">
    <source>
        <dbReference type="ARBA" id="ARBA00022844"/>
    </source>
</evidence>
<evidence type="ECO:0000256" key="4">
    <source>
        <dbReference type="ARBA" id="ARBA00023026"/>
    </source>
</evidence>
<dbReference type="GO" id="GO:0044174">
    <property type="term" value="C:host cell endosome"/>
    <property type="evidence" value="ECO:0007669"/>
    <property type="project" value="UniProtKB-SubCell"/>
</dbReference>
<dbReference type="Pfam" id="PF03337">
    <property type="entry name" value="Pox_F12L"/>
    <property type="match status" value="1"/>
</dbReference>
<dbReference type="GO" id="GO:0055036">
    <property type="term" value="C:virion membrane"/>
    <property type="evidence" value="ECO:0007669"/>
    <property type="project" value="UniProtKB-SubCell"/>
</dbReference>
<dbReference type="PIRSF" id="PIRSF015793">
    <property type="entry name" value="VAC_EEV"/>
    <property type="match status" value="1"/>
</dbReference>
<dbReference type="EMBL" id="KM595078">
    <property type="protein sequence ID" value="AIT70658.1"/>
    <property type="molecule type" value="Genomic_DNA"/>
</dbReference>
<reference evidence="7 8" key="1">
    <citation type="submission" date="2014-09" db="EMBL/GenBank/DDBJ databases">
        <title>Complete Genome Sequence of the Embu Virus Strain SPAn 880.</title>
        <authorList>
            <person name="Ibrahim M.S."/>
            <person name="Antwerpen M.H."/>
            <person name="Georgi E."/>
            <person name="Vette P."/>
            <person name="Zoeller G."/>
            <person name="Meyer H."/>
        </authorList>
    </citation>
    <scope>NUCLEOTIDE SEQUENCE [LARGE SCALE GENOMIC DNA]</scope>
    <source>
        <strain evidence="7">SPAn880</strain>
    </source>
</reference>
<dbReference type="Proteomes" id="UP000121784">
    <property type="component" value="Segment"/>
</dbReference>
<name>A0A097IVP1_9POXV</name>
<evidence type="ECO:0000313" key="8">
    <source>
        <dbReference type="Proteomes" id="UP000121784"/>
    </source>
</evidence>
<keyword evidence="6" id="KW-0472">Membrane</keyword>
<keyword evidence="4" id="KW-0843">Virulence</keyword>
<evidence type="ECO:0000256" key="6">
    <source>
        <dbReference type="ARBA" id="ARBA00023136"/>
    </source>
</evidence>